<gene>
    <name evidence="1" type="ORF">EII35_15555</name>
</gene>
<dbReference type="Proteomes" id="UP000280935">
    <property type="component" value="Unassembled WGS sequence"/>
</dbReference>
<dbReference type="OrthoDB" id="3735742at2"/>
<evidence type="ECO:0000313" key="2">
    <source>
        <dbReference type="Proteomes" id="UP000280935"/>
    </source>
</evidence>
<accession>A0A3P1WPM8</accession>
<proteinExistence type="predicted"/>
<sequence length="177" mass="20561">MLMPTEFADHYDLVVPEGWEVIQWDQYEKAKFIGRRIESIDPPAAVILENWGGEWVSDFTDRPLRVNALSWEEVFETQRREFSSSEFFGFEVLPERTIGGERSVGMRVREVMEGRGSVWEQWHVLRHDGVWLFDLLSGGGRDRIGDDVYELLDSFRWTGPAPSPIPEPLPVPTPRQR</sequence>
<dbReference type="EMBL" id="RQYT01000125">
    <property type="protein sequence ID" value="RRD46453.1"/>
    <property type="molecule type" value="Genomic_DNA"/>
</dbReference>
<organism evidence="1 2">
    <name type="scientific">Arachnia propionica</name>
    <dbReference type="NCBI Taxonomy" id="1750"/>
    <lineage>
        <taxon>Bacteria</taxon>
        <taxon>Bacillati</taxon>
        <taxon>Actinomycetota</taxon>
        <taxon>Actinomycetes</taxon>
        <taxon>Propionibacteriales</taxon>
        <taxon>Propionibacteriaceae</taxon>
        <taxon>Arachnia</taxon>
    </lineage>
</organism>
<reference evidence="1 2" key="1">
    <citation type="submission" date="2018-11" db="EMBL/GenBank/DDBJ databases">
        <title>Genomes From Bacteria Associated with the Canine Oral Cavity: a Test Case for Automated Genome-Based Taxonomic Assignment.</title>
        <authorList>
            <person name="Coil D.A."/>
            <person name="Jospin G."/>
            <person name="Darling A.E."/>
            <person name="Wallis C."/>
            <person name="Davis I.J."/>
            <person name="Harris S."/>
            <person name="Eisen J.A."/>
            <person name="Holcombe L.J."/>
            <person name="O'Flynn C."/>
        </authorList>
    </citation>
    <scope>NUCLEOTIDE SEQUENCE [LARGE SCALE GENOMIC DNA]</scope>
    <source>
        <strain evidence="1 2">OH2822_COT-296</strain>
    </source>
</reference>
<dbReference type="AlphaFoldDB" id="A0A3P1WPM8"/>
<name>A0A3P1WPM8_9ACTN</name>
<protein>
    <submittedName>
        <fullName evidence="1">Uncharacterized protein</fullName>
    </submittedName>
</protein>
<evidence type="ECO:0000313" key="1">
    <source>
        <dbReference type="EMBL" id="RRD46453.1"/>
    </source>
</evidence>
<comment type="caution">
    <text evidence="1">The sequence shown here is derived from an EMBL/GenBank/DDBJ whole genome shotgun (WGS) entry which is preliminary data.</text>
</comment>